<dbReference type="Proteomes" id="UP000199643">
    <property type="component" value="Unassembled WGS sequence"/>
</dbReference>
<keyword evidence="1" id="KW-0812">Transmembrane</keyword>
<feature type="transmembrane region" description="Helical" evidence="1">
    <location>
        <begin position="176"/>
        <end position="204"/>
    </location>
</feature>
<organism evidence="2 3">
    <name type="scientific">Pedobacter terrae</name>
    <dbReference type="NCBI Taxonomy" id="405671"/>
    <lineage>
        <taxon>Bacteria</taxon>
        <taxon>Pseudomonadati</taxon>
        <taxon>Bacteroidota</taxon>
        <taxon>Sphingobacteriia</taxon>
        <taxon>Sphingobacteriales</taxon>
        <taxon>Sphingobacteriaceae</taxon>
        <taxon>Pedobacter</taxon>
    </lineage>
</organism>
<accession>A0A1G7NHM5</accession>
<sequence length="481" mass="55070">MKKNNTAIWQMLIKKELLVIYRNKTMLISTVMIWTLFVAAAICTYLDYQSAHKQRIEANTIFSQQWAHQQRNPHDAAHFGTYLFKSINLLNVFDTGLNDYTGNTYRIEAHVQHEPDAANAEGNDSSMRFGRLTLALILQLLIPLLILFITATSMTTEKEQGTLKMLLAQGLSTSRLIWVKVISSYLFIVTVVLPIFLLMTMMLLASPGSDILLTRLLWMILAFLLYFLFIALLGILISAWSGNSGKAILTALSCWILMSIISPKLLTGIADHSYPPMSRAAFTELVEQGYRKGLNGHDPYAERGERFVKNILKNYHADSVSELPFNIEGLTFQYHEDYRNMVFNHYMAQVAQQFDKQQNFLTIAGVFDPFISIKRISMALSGTDYYHHQYFFKQAQTYRNHLIKKLNLQLAMHSKDVKGEYILGPKYFARLQNFDDQLPPIHHVIQLNQIGLYAIAGWILLLAALLQFIASRSLARYYELA</sequence>
<gene>
    <name evidence="2" type="ORF">SAMN05421827_101363</name>
</gene>
<evidence type="ECO:0000313" key="2">
    <source>
        <dbReference type="EMBL" id="SDF73574.1"/>
    </source>
</evidence>
<dbReference type="RefSeq" id="WP_090496324.1">
    <property type="nucleotide sequence ID" value="NZ_FNCH01000001.1"/>
</dbReference>
<dbReference type="Pfam" id="PF12679">
    <property type="entry name" value="ABC2_membrane_2"/>
    <property type="match status" value="1"/>
</dbReference>
<keyword evidence="1" id="KW-1133">Transmembrane helix</keyword>
<keyword evidence="1" id="KW-0472">Membrane</keyword>
<feature type="transmembrane region" description="Helical" evidence="1">
    <location>
        <begin position="247"/>
        <end position="269"/>
    </location>
</feature>
<protein>
    <submittedName>
        <fullName evidence="2">ABC-2 type transport system permease protein</fullName>
    </submittedName>
</protein>
<dbReference type="PANTHER" id="PTHR43471">
    <property type="entry name" value="ABC TRANSPORTER PERMEASE"/>
    <property type="match status" value="1"/>
</dbReference>
<feature type="transmembrane region" description="Helical" evidence="1">
    <location>
        <begin position="132"/>
        <end position="156"/>
    </location>
</feature>
<dbReference type="Pfam" id="PF12040">
    <property type="entry name" value="DUF3526"/>
    <property type="match status" value="1"/>
</dbReference>
<dbReference type="OrthoDB" id="184009at2"/>
<proteinExistence type="predicted"/>
<evidence type="ECO:0000256" key="1">
    <source>
        <dbReference type="SAM" id="Phobius"/>
    </source>
</evidence>
<keyword evidence="3" id="KW-1185">Reference proteome</keyword>
<dbReference type="AlphaFoldDB" id="A0A1G7NHM5"/>
<dbReference type="InterPro" id="IPR021913">
    <property type="entry name" value="DUF3526"/>
</dbReference>
<feature type="transmembrane region" description="Helical" evidence="1">
    <location>
        <begin position="216"/>
        <end position="241"/>
    </location>
</feature>
<reference evidence="3" key="1">
    <citation type="submission" date="2016-10" db="EMBL/GenBank/DDBJ databases">
        <authorList>
            <person name="Varghese N."/>
            <person name="Submissions S."/>
        </authorList>
    </citation>
    <scope>NUCLEOTIDE SEQUENCE [LARGE SCALE GENOMIC DNA]</scope>
    <source>
        <strain evidence="3">DSM 17933</strain>
    </source>
</reference>
<dbReference type="STRING" id="405671.SAMN05421827_101363"/>
<feature type="transmembrane region" description="Helical" evidence="1">
    <location>
        <begin position="450"/>
        <end position="470"/>
    </location>
</feature>
<name>A0A1G7NHM5_9SPHI</name>
<dbReference type="PANTHER" id="PTHR43471:SF1">
    <property type="entry name" value="ABC TRANSPORTER PERMEASE PROTEIN NOSY-RELATED"/>
    <property type="match status" value="1"/>
</dbReference>
<dbReference type="GO" id="GO:0140359">
    <property type="term" value="F:ABC-type transporter activity"/>
    <property type="evidence" value="ECO:0007669"/>
    <property type="project" value="InterPro"/>
</dbReference>
<evidence type="ECO:0000313" key="3">
    <source>
        <dbReference type="Proteomes" id="UP000199643"/>
    </source>
</evidence>
<feature type="transmembrane region" description="Helical" evidence="1">
    <location>
        <begin position="26"/>
        <end position="46"/>
    </location>
</feature>
<dbReference type="GO" id="GO:0005886">
    <property type="term" value="C:plasma membrane"/>
    <property type="evidence" value="ECO:0007669"/>
    <property type="project" value="UniProtKB-SubCell"/>
</dbReference>
<dbReference type="EMBL" id="FNCH01000001">
    <property type="protein sequence ID" value="SDF73574.1"/>
    <property type="molecule type" value="Genomic_DNA"/>
</dbReference>